<dbReference type="EMBL" id="KZ988225">
    <property type="protein sequence ID" value="RKP12732.1"/>
    <property type="molecule type" value="Genomic_DNA"/>
</dbReference>
<accession>A0A4P9Y2E0</accession>
<gene>
    <name evidence="1" type="ORF">BJ684DRAFT_20747</name>
</gene>
<sequence>SLGFFRKKFRSFRLKSDVKEALKYLESERRRIVVKTDHEGATSPARKVAGKRFFPKRKKFVSLSKDEPKTFISHVVLDKNKVVDAYRHFYHDLLNVITLPDGVSSKTIAQINKDVEALISRTEKLVNSFFTSIHSVAKDLVSKDEGKNKHIELKKTLEETQEYGSKIHVISKKWSTDTLEVLKAAK</sequence>
<dbReference type="Proteomes" id="UP000267251">
    <property type="component" value="Unassembled WGS sequence"/>
</dbReference>
<proteinExistence type="predicted"/>
<feature type="non-terminal residue" evidence="1">
    <location>
        <position position="1"/>
    </location>
</feature>
<reference evidence="2" key="1">
    <citation type="journal article" date="2018" name="Nat. Microbiol.">
        <title>Leveraging single-cell genomics to expand the fungal tree of life.</title>
        <authorList>
            <person name="Ahrendt S.R."/>
            <person name="Quandt C.A."/>
            <person name="Ciobanu D."/>
            <person name="Clum A."/>
            <person name="Salamov A."/>
            <person name="Andreopoulos B."/>
            <person name="Cheng J.F."/>
            <person name="Woyke T."/>
            <person name="Pelin A."/>
            <person name="Henrissat B."/>
            <person name="Reynolds N.K."/>
            <person name="Benny G.L."/>
            <person name="Smith M.E."/>
            <person name="James T.Y."/>
            <person name="Grigoriev I.V."/>
        </authorList>
    </citation>
    <scope>NUCLEOTIDE SEQUENCE [LARGE SCALE GENOMIC DNA]</scope>
</reference>
<dbReference type="AlphaFoldDB" id="A0A4P9Y2E0"/>
<name>A0A4P9Y2E0_9FUNG</name>
<organism evidence="1 2">
    <name type="scientific">Piptocephalis cylindrospora</name>
    <dbReference type="NCBI Taxonomy" id="1907219"/>
    <lineage>
        <taxon>Eukaryota</taxon>
        <taxon>Fungi</taxon>
        <taxon>Fungi incertae sedis</taxon>
        <taxon>Zoopagomycota</taxon>
        <taxon>Zoopagomycotina</taxon>
        <taxon>Zoopagomycetes</taxon>
        <taxon>Zoopagales</taxon>
        <taxon>Piptocephalidaceae</taxon>
        <taxon>Piptocephalis</taxon>
    </lineage>
</organism>
<keyword evidence="2" id="KW-1185">Reference proteome</keyword>
<evidence type="ECO:0000313" key="1">
    <source>
        <dbReference type="EMBL" id="RKP12732.1"/>
    </source>
</evidence>
<protein>
    <submittedName>
        <fullName evidence="1">Uncharacterized protein</fullName>
    </submittedName>
</protein>
<evidence type="ECO:0000313" key="2">
    <source>
        <dbReference type="Proteomes" id="UP000267251"/>
    </source>
</evidence>